<keyword evidence="19" id="KW-1185">Reference proteome</keyword>
<dbReference type="PANTHER" id="PTHR33353:SF10">
    <property type="entry name" value="ENDO-BETA-1,4-GLUCANASE D"/>
    <property type="match status" value="1"/>
</dbReference>
<evidence type="ECO:0000313" key="18">
    <source>
        <dbReference type="EMBL" id="CAI6333793.1"/>
    </source>
</evidence>
<keyword evidence="9" id="KW-0503">Monooxygenase</keyword>
<dbReference type="GO" id="GO:0030245">
    <property type="term" value="P:cellulose catabolic process"/>
    <property type="evidence" value="ECO:0007669"/>
    <property type="project" value="UniProtKB-KW"/>
</dbReference>
<evidence type="ECO:0000256" key="5">
    <source>
        <dbReference type="ARBA" id="ARBA00022729"/>
    </source>
</evidence>
<evidence type="ECO:0000313" key="19">
    <source>
        <dbReference type="Proteomes" id="UP001152607"/>
    </source>
</evidence>
<evidence type="ECO:0000256" key="15">
    <source>
        <dbReference type="ARBA" id="ARBA00047174"/>
    </source>
</evidence>
<comment type="subcellular location">
    <subcellularLocation>
        <location evidence="2">Secreted</location>
    </subcellularLocation>
</comment>
<evidence type="ECO:0000256" key="6">
    <source>
        <dbReference type="ARBA" id="ARBA00023001"/>
    </source>
</evidence>
<evidence type="ECO:0000256" key="12">
    <source>
        <dbReference type="ARBA" id="ARBA00023326"/>
    </source>
</evidence>
<dbReference type="AlphaFoldDB" id="A0A9W4UGC0"/>
<dbReference type="GO" id="GO:0004497">
    <property type="term" value="F:monooxygenase activity"/>
    <property type="evidence" value="ECO:0007669"/>
    <property type="project" value="UniProtKB-KW"/>
</dbReference>
<comment type="caution">
    <text evidence="18">The sequence shown here is derived from an EMBL/GenBank/DDBJ whole genome shotgun (WGS) entry which is preliminary data.</text>
</comment>
<protein>
    <recommendedName>
        <fullName evidence="15">lytic cellulose monooxygenase (C4-dehydrogenating)</fullName>
        <ecNumber evidence="15">1.14.99.56</ecNumber>
    </recommendedName>
</protein>
<dbReference type="Proteomes" id="UP001152607">
    <property type="component" value="Unassembled WGS sequence"/>
</dbReference>
<comment type="cofactor">
    <cofactor evidence="1">
        <name>Cu(2+)</name>
        <dbReference type="ChEBI" id="CHEBI:29036"/>
    </cofactor>
</comment>
<organism evidence="18 19">
    <name type="scientific">Periconia digitata</name>
    <dbReference type="NCBI Taxonomy" id="1303443"/>
    <lineage>
        <taxon>Eukaryota</taxon>
        <taxon>Fungi</taxon>
        <taxon>Dikarya</taxon>
        <taxon>Ascomycota</taxon>
        <taxon>Pezizomycotina</taxon>
        <taxon>Dothideomycetes</taxon>
        <taxon>Pleosporomycetidae</taxon>
        <taxon>Pleosporales</taxon>
        <taxon>Massarineae</taxon>
        <taxon>Periconiaceae</taxon>
        <taxon>Periconia</taxon>
    </lineage>
</organism>
<dbReference type="InterPro" id="IPR005103">
    <property type="entry name" value="AA9_LPMO"/>
</dbReference>
<evidence type="ECO:0000256" key="7">
    <source>
        <dbReference type="ARBA" id="ARBA00023002"/>
    </source>
</evidence>
<dbReference type="InterPro" id="IPR049892">
    <property type="entry name" value="AA9"/>
</dbReference>
<evidence type="ECO:0000256" key="16">
    <source>
        <dbReference type="SAM" id="SignalP"/>
    </source>
</evidence>
<evidence type="ECO:0000256" key="3">
    <source>
        <dbReference type="ARBA" id="ARBA00022525"/>
    </source>
</evidence>
<dbReference type="CDD" id="cd21175">
    <property type="entry name" value="LPMO_AA9"/>
    <property type="match status" value="1"/>
</dbReference>
<evidence type="ECO:0000256" key="9">
    <source>
        <dbReference type="ARBA" id="ARBA00023033"/>
    </source>
</evidence>
<sequence length="255" mass="27575">MASLSALSILFGLTKTVAAHGWIDTWTIASQNYTGFNPTNAPWDAVQNTISWPAWNTDLGPVYGDRVNHPDIICSINSTNSKLFADPITAGSSITLHWTKWPDSHRGPILAYIAACGNGDCATVDKESLEWIKIAEEGQVSLGPGGGTPGIWPDDELRKKNGYWNVKIPASIPAGEYVLRHELIALHSAYAIGGAQFYPQCVNIRVEGGGDAELVGVKGTELYTPDHPGVLYNIYNDEASPVYQIPGPKLCELLL</sequence>
<feature type="signal peptide" evidence="16">
    <location>
        <begin position="1"/>
        <end position="19"/>
    </location>
</feature>
<keyword evidence="10" id="KW-1015">Disulfide bond</keyword>
<evidence type="ECO:0000256" key="2">
    <source>
        <dbReference type="ARBA" id="ARBA00004613"/>
    </source>
</evidence>
<dbReference type="GO" id="GO:0005576">
    <property type="term" value="C:extracellular region"/>
    <property type="evidence" value="ECO:0007669"/>
    <property type="project" value="UniProtKB-SubCell"/>
</dbReference>
<dbReference type="EC" id="1.14.99.56" evidence="15"/>
<evidence type="ECO:0000256" key="8">
    <source>
        <dbReference type="ARBA" id="ARBA00023008"/>
    </source>
</evidence>
<evidence type="ECO:0000256" key="14">
    <source>
        <dbReference type="ARBA" id="ARBA00045077"/>
    </source>
</evidence>
<keyword evidence="4" id="KW-0479">Metal-binding</keyword>
<evidence type="ECO:0000256" key="11">
    <source>
        <dbReference type="ARBA" id="ARBA00023277"/>
    </source>
</evidence>
<keyword evidence="5 16" id="KW-0732">Signal</keyword>
<accession>A0A9W4UGC0</accession>
<evidence type="ECO:0000256" key="4">
    <source>
        <dbReference type="ARBA" id="ARBA00022723"/>
    </source>
</evidence>
<feature type="chain" id="PRO_5040900824" description="lytic cellulose monooxygenase (C4-dehydrogenating)" evidence="16">
    <location>
        <begin position="20"/>
        <end position="255"/>
    </location>
</feature>
<dbReference type="GO" id="GO:0046872">
    <property type="term" value="F:metal ion binding"/>
    <property type="evidence" value="ECO:0007669"/>
    <property type="project" value="UniProtKB-KW"/>
</dbReference>
<dbReference type="EMBL" id="CAOQHR010000004">
    <property type="protein sequence ID" value="CAI6333793.1"/>
    <property type="molecule type" value="Genomic_DNA"/>
</dbReference>
<keyword evidence="11" id="KW-0119">Carbohydrate metabolism</keyword>
<evidence type="ECO:0000256" key="1">
    <source>
        <dbReference type="ARBA" id="ARBA00001973"/>
    </source>
</evidence>
<feature type="domain" description="Auxiliary Activity family 9 catalytic" evidence="17">
    <location>
        <begin position="20"/>
        <end position="240"/>
    </location>
</feature>
<dbReference type="PANTHER" id="PTHR33353">
    <property type="entry name" value="PUTATIVE (AFU_ORTHOLOGUE AFUA_1G12560)-RELATED"/>
    <property type="match status" value="1"/>
</dbReference>
<evidence type="ECO:0000259" key="17">
    <source>
        <dbReference type="Pfam" id="PF03443"/>
    </source>
</evidence>
<reference evidence="18" key="1">
    <citation type="submission" date="2023-01" db="EMBL/GenBank/DDBJ databases">
        <authorList>
            <person name="Van Ghelder C."/>
            <person name="Rancurel C."/>
        </authorList>
    </citation>
    <scope>NUCLEOTIDE SEQUENCE</scope>
    <source>
        <strain evidence="18">CNCM I-4278</strain>
    </source>
</reference>
<keyword evidence="8" id="KW-0186">Copper</keyword>
<keyword evidence="3" id="KW-0964">Secreted</keyword>
<comment type="similarity">
    <text evidence="13">Belongs to the polysaccharide monooxygenase AA9 family.</text>
</comment>
<dbReference type="Gene3D" id="2.70.50.70">
    <property type="match status" value="1"/>
</dbReference>
<gene>
    <name evidence="18" type="ORF">PDIGIT_LOCUS6842</name>
</gene>
<dbReference type="OrthoDB" id="4849160at2759"/>
<evidence type="ECO:0000256" key="13">
    <source>
        <dbReference type="ARBA" id="ARBA00044502"/>
    </source>
</evidence>
<name>A0A9W4UGC0_9PLEO</name>
<proteinExistence type="inferred from homology"/>
<evidence type="ECO:0000256" key="10">
    <source>
        <dbReference type="ARBA" id="ARBA00023157"/>
    </source>
</evidence>
<keyword evidence="7" id="KW-0560">Oxidoreductase</keyword>
<keyword evidence="12" id="KW-0624">Polysaccharide degradation</keyword>
<dbReference type="Pfam" id="PF03443">
    <property type="entry name" value="AA9"/>
    <property type="match status" value="1"/>
</dbReference>
<keyword evidence="6" id="KW-0136">Cellulose degradation</keyword>
<comment type="catalytic activity">
    <reaction evidence="14">
        <text>[(1-&gt;4)-beta-D-glucosyl]n+m + reduced acceptor + O2 = 4-dehydro-beta-D-glucosyl-[(1-&gt;4)-beta-D-glucosyl]n-1 + [(1-&gt;4)-beta-D-glucosyl]m + acceptor + H2O.</text>
        <dbReference type="EC" id="1.14.99.56"/>
    </reaction>
</comment>